<gene>
    <name evidence="1" type="ORF">FA13DRAFT_1781704</name>
</gene>
<accession>A0A4Y7S9H8</accession>
<evidence type="ECO:0000313" key="2">
    <source>
        <dbReference type="Proteomes" id="UP000298030"/>
    </source>
</evidence>
<dbReference type="AlphaFoldDB" id="A0A4Y7S9H8"/>
<proteinExistence type="predicted"/>
<dbReference type="Proteomes" id="UP000298030">
    <property type="component" value="Unassembled WGS sequence"/>
</dbReference>
<keyword evidence="2" id="KW-1185">Reference proteome</keyword>
<organism evidence="1 2">
    <name type="scientific">Coprinellus micaceus</name>
    <name type="common">Glistening ink-cap mushroom</name>
    <name type="synonym">Coprinus micaceus</name>
    <dbReference type="NCBI Taxonomy" id="71717"/>
    <lineage>
        <taxon>Eukaryota</taxon>
        <taxon>Fungi</taxon>
        <taxon>Dikarya</taxon>
        <taxon>Basidiomycota</taxon>
        <taxon>Agaricomycotina</taxon>
        <taxon>Agaricomycetes</taxon>
        <taxon>Agaricomycetidae</taxon>
        <taxon>Agaricales</taxon>
        <taxon>Agaricineae</taxon>
        <taxon>Psathyrellaceae</taxon>
        <taxon>Coprinellus</taxon>
    </lineage>
</organism>
<evidence type="ECO:0000313" key="1">
    <source>
        <dbReference type="EMBL" id="TEB18143.1"/>
    </source>
</evidence>
<comment type="caution">
    <text evidence="1">The sequence shown here is derived from an EMBL/GenBank/DDBJ whole genome shotgun (WGS) entry which is preliminary data.</text>
</comment>
<dbReference type="EMBL" id="QPFP01000285">
    <property type="protein sequence ID" value="TEB18143.1"/>
    <property type="molecule type" value="Genomic_DNA"/>
</dbReference>
<reference evidence="1 2" key="1">
    <citation type="journal article" date="2019" name="Nat. Ecol. Evol.">
        <title>Megaphylogeny resolves global patterns of mushroom evolution.</title>
        <authorList>
            <person name="Varga T."/>
            <person name="Krizsan K."/>
            <person name="Foldi C."/>
            <person name="Dima B."/>
            <person name="Sanchez-Garcia M."/>
            <person name="Sanchez-Ramirez S."/>
            <person name="Szollosi G.J."/>
            <person name="Szarkandi J.G."/>
            <person name="Papp V."/>
            <person name="Albert L."/>
            <person name="Andreopoulos W."/>
            <person name="Angelini C."/>
            <person name="Antonin V."/>
            <person name="Barry K.W."/>
            <person name="Bougher N.L."/>
            <person name="Buchanan P."/>
            <person name="Buyck B."/>
            <person name="Bense V."/>
            <person name="Catcheside P."/>
            <person name="Chovatia M."/>
            <person name="Cooper J."/>
            <person name="Damon W."/>
            <person name="Desjardin D."/>
            <person name="Finy P."/>
            <person name="Geml J."/>
            <person name="Haridas S."/>
            <person name="Hughes K."/>
            <person name="Justo A."/>
            <person name="Karasinski D."/>
            <person name="Kautmanova I."/>
            <person name="Kiss B."/>
            <person name="Kocsube S."/>
            <person name="Kotiranta H."/>
            <person name="LaButti K.M."/>
            <person name="Lechner B.E."/>
            <person name="Liimatainen K."/>
            <person name="Lipzen A."/>
            <person name="Lukacs Z."/>
            <person name="Mihaltcheva S."/>
            <person name="Morgado L.N."/>
            <person name="Niskanen T."/>
            <person name="Noordeloos M.E."/>
            <person name="Ohm R.A."/>
            <person name="Ortiz-Santana B."/>
            <person name="Ovrebo C."/>
            <person name="Racz N."/>
            <person name="Riley R."/>
            <person name="Savchenko A."/>
            <person name="Shiryaev A."/>
            <person name="Soop K."/>
            <person name="Spirin V."/>
            <person name="Szebenyi C."/>
            <person name="Tomsovsky M."/>
            <person name="Tulloss R.E."/>
            <person name="Uehling J."/>
            <person name="Grigoriev I.V."/>
            <person name="Vagvolgyi C."/>
            <person name="Papp T."/>
            <person name="Martin F.M."/>
            <person name="Miettinen O."/>
            <person name="Hibbett D.S."/>
            <person name="Nagy L.G."/>
        </authorList>
    </citation>
    <scope>NUCLEOTIDE SEQUENCE [LARGE SCALE GENOMIC DNA]</scope>
    <source>
        <strain evidence="1 2">FP101781</strain>
    </source>
</reference>
<protein>
    <submittedName>
        <fullName evidence="1">Uncharacterized protein</fullName>
    </submittedName>
</protein>
<name>A0A4Y7S9H8_COPMI</name>
<sequence length="487" mass="54008">MDTSSPRSPSSSSHSHVNSIPNELLQKILLQAVRSSHDTRQVLPVLPLVCKLWADQVRGLQAFKSHIALDFKGETSIEAGSGQEKFSKLCSIVDKFFGSQPPNATPGSLVLKTAYNNGLEDFHYADPDTLMGTCGTDGQLQPTTVSKIREADLCVDPVVALSFFIDFPVPQLRPLAAWTQLTTLQLASTWGDMMPLDIEDAVVQHGQLVASMPQLKNLKLTAYTITLWRRFIPWGQLQHTSRIYFRVFHQCERNLREFHLHVGYISGNGTSPSISRRARYEALKCFELVVGTCADGDEDEDEALGSDLDYFLKLVELPEALIVSVGCLHKTILLSDSVFRDFISDCPKLAHLGLRCIALDRSPEPQETFREMAFKSLIDHLPRGLQSLAVVVQRAGSGVFPLEYNCISKMILGVERGINMLPLGLRVVTLFVSGSGAAHVTRAAYDIKSPERCLRFVLATVDDGAAMEEFYGDLLTEKESFDMDVEE</sequence>